<evidence type="ECO:0000313" key="1">
    <source>
        <dbReference type="EMBL" id="CAE0764436.1"/>
    </source>
</evidence>
<dbReference type="AlphaFoldDB" id="A0A7S4BFQ3"/>
<organism evidence="1">
    <name type="scientific">Chrysotila carterae</name>
    <name type="common">Marine alga</name>
    <name type="synonym">Syracosphaera carterae</name>
    <dbReference type="NCBI Taxonomy" id="13221"/>
    <lineage>
        <taxon>Eukaryota</taxon>
        <taxon>Haptista</taxon>
        <taxon>Haptophyta</taxon>
        <taxon>Prymnesiophyceae</taxon>
        <taxon>Isochrysidales</taxon>
        <taxon>Isochrysidaceae</taxon>
        <taxon>Chrysotila</taxon>
    </lineage>
</organism>
<name>A0A7S4BFQ3_CHRCT</name>
<reference evidence="1" key="1">
    <citation type="submission" date="2021-01" db="EMBL/GenBank/DDBJ databases">
        <authorList>
            <person name="Corre E."/>
            <person name="Pelletier E."/>
            <person name="Niang G."/>
            <person name="Scheremetjew M."/>
            <person name="Finn R."/>
            <person name="Kale V."/>
            <person name="Holt S."/>
            <person name="Cochrane G."/>
            <person name="Meng A."/>
            <person name="Brown T."/>
            <person name="Cohen L."/>
        </authorList>
    </citation>
    <scope>NUCLEOTIDE SEQUENCE</scope>
    <source>
        <strain evidence="1">CCMP645</strain>
    </source>
</reference>
<gene>
    <name evidence="1" type="ORF">PCAR00345_LOCUS17048</name>
</gene>
<proteinExistence type="predicted"/>
<dbReference type="EMBL" id="HBIZ01026922">
    <property type="protein sequence ID" value="CAE0764436.1"/>
    <property type="molecule type" value="Transcribed_RNA"/>
</dbReference>
<sequence length="151" mass="16657">MMPVEEIIRELKSLSELPVRGDIPRRTRAWCGDASRELSLIAALRDCEYRLHTFLYSKLAAACGSNLRCDIGVARPEVVSRLGSFVEALHDKSLKLSLMFDDADGCWACRDDESVLRWFDVVAFMASFADSASESLSDSGPALDCSCCLAL</sequence>
<protein>
    <submittedName>
        <fullName evidence="1">Uncharacterized protein</fullName>
    </submittedName>
</protein>
<accession>A0A7S4BFQ3</accession>